<organism evidence="1 2">
    <name type="scientific">Citrus sinensis</name>
    <name type="common">Sweet orange</name>
    <name type="synonym">Citrus aurantium var. sinensis</name>
    <dbReference type="NCBI Taxonomy" id="2711"/>
    <lineage>
        <taxon>Eukaryota</taxon>
        <taxon>Viridiplantae</taxon>
        <taxon>Streptophyta</taxon>
        <taxon>Embryophyta</taxon>
        <taxon>Tracheophyta</taxon>
        <taxon>Spermatophyta</taxon>
        <taxon>Magnoliopsida</taxon>
        <taxon>eudicotyledons</taxon>
        <taxon>Gunneridae</taxon>
        <taxon>Pentapetalae</taxon>
        <taxon>rosids</taxon>
        <taxon>malvids</taxon>
        <taxon>Sapindales</taxon>
        <taxon>Rutaceae</taxon>
        <taxon>Aurantioideae</taxon>
        <taxon>Citrus</taxon>
    </lineage>
</organism>
<dbReference type="Proteomes" id="UP000829398">
    <property type="component" value="Chromosome 4"/>
</dbReference>
<reference evidence="2" key="1">
    <citation type="journal article" date="2023" name="Hortic. Res.">
        <title>A chromosome-level phased genome enabling allele-level studies in sweet orange: a case study on citrus Huanglongbing tolerance.</title>
        <authorList>
            <person name="Wu B."/>
            <person name="Yu Q."/>
            <person name="Deng Z."/>
            <person name="Duan Y."/>
            <person name="Luo F."/>
            <person name="Gmitter F. Jr."/>
        </authorList>
    </citation>
    <scope>NUCLEOTIDE SEQUENCE [LARGE SCALE GENOMIC DNA]</scope>
    <source>
        <strain evidence="2">cv. Valencia</strain>
    </source>
</reference>
<sequence length="423" mass="46556">MDYEPYDSSGTDDDLPPSHQNRIPRGGRVAGNGRPPVGSVPYPRMHGDADMETQIHQLEQEAYSSVLRAFKAQADAITWEKESLITELRKELRLSNEEHRELLGQVNADDTIRRIREWRQAGGLQPGMHSIGQGVHDPIPSPTVSASHKRQKITQSGLPGVPSMKSMQYPSSGPAGRGQVANRATSGAALVSEPPDGSTFDPLIGKRVRTRWPDDNNFYEAVITDYNPVEGRHALVYDIGTVNETWEWVNLSEISPEDIQWEGEDPGVSRRGGYGGSGHGMNRPVGRDNVPGAGRGRGVGKGQSRKDFLPSQNGIGKKAPDDIQIRHTASLIKEVERVFGANHPDPVEIEKAKRVLKVGKATMSSFCTLFFSFSFFFPKANCINNLLFFTIQEQEQALIDAISRLADISDGESGTSLSFLYHL</sequence>
<dbReference type="EMBL" id="CM039173">
    <property type="protein sequence ID" value="KAH9774668.1"/>
    <property type="molecule type" value="Genomic_DNA"/>
</dbReference>
<name>A0ACB8LMP5_CITSI</name>
<proteinExistence type="predicted"/>
<keyword evidence="2" id="KW-1185">Reference proteome</keyword>
<comment type="caution">
    <text evidence="1">The sequence shown here is derived from an EMBL/GenBank/DDBJ whole genome shotgun (WGS) entry which is preliminary data.</text>
</comment>
<protein>
    <submittedName>
        <fullName evidence="1">Protein EMSY-LIKE 3</fullName>
    </submittedName>
</protein>
<evidence type="ECO:0000313" key="1">
    <source>
        <dbReference type="EMBL" id="KAH9774668.1"/>
    </source>
</evidence>
<gene>
    <name evidence="1" type="ORF">KPL71_013715</name>
</gene>
<accession>A0ACB8LMP5</accession>
<evidence type="ECO:0000313" key="2">
    <source>
        <dbReference type="Proteomes" id="UP000829398"/>
    </source>
</evidence>